<dbReference type="InterPro" id="IPR004401">
    <property type="entry name" value="YbaB/EbfC"/>
</dbReference>
<name>A0ABY8WC59_9ACTN</name>
<dbReference type="SUPFAM" id="SSF82607">
    <property type="entry name" value="YbaB-like"/>
    <property type="match status" value="1"/>
</dbReference>
<accession>A0ABY8WC59</accession>
<dbReference type="EMBL" id="CP126980">
    <property type="protein sequence ID" value="WIM94505.1"/>
    <property type="molecule type" value="Genomic_DNA"/>
</dbReference>
<dbReference type="Gene3D" id="3.30.1310.10">
    <property type="entry name" value="Nucleoid-associated protein YbaB-like domain"/>
    <property type="match status" value="1"/>
</dbReference>
<keyword evidence="2" id="KW-1185">Reference proteome</keyword>
<organism evidence="1 2">
    <name type="scientific">Actinoplanes oblitus</name>
    <dbReference type="NCBI Taxonomy" id="3040509"/>
    <lineage>
        <taxon>Bacteria</taxon>
        <taxon>Bacillati</taxon>
        <taxon>Actinomycetota</taxon>
        <taxon>Actinomycetes</taxon>
        <taxon>Micromonosporales</taxon>
        <taxon>Micromonosporaceae</taxon>
        <taxon>Actinoplanes</taxon>
    </lineage>
</organism>
<evidence type="ECO:0000313" key="1">
    <source>
        <dbReference type="EMBL" id="WIM94505.1"/>
    </source>
</evidence>
<evidence type="ECO:0000313" key="2">
    <source>
        <dbReference type="Proteomes" id="UP001240150"/>
    </source>
</evidence>
<gene>
    <name evidence="1" type="ORF">ACTOB_006530</name>
</gene>
<protein>
    <submittedName>
        <fullName evidence="1">YbaB/EbfC family nucleoid-associated protein</fullName>
    </submittedName>
</protein>
<dbReference type="Pfam" id="PF02575">
    <property type="entry name" value="YbaB_DNA_bd"/>
    <property type="match status" value="1"/>
</dbReference>
<proteinExistence type="predicted"/>
<dbReference type="Proteomes" id="UP001240150">
    <property type="component" value="Chromosome"/>
</dbReference>
<dbReference type="RefSeq" id="WP_284915720.1">
    <property type="nucleotide sequence ID" value="NZ_CP126980.1"/>
</dbReference>
<reference evidence="1 2" key="1">
    <citation type="submission" date="2023-06" db="EMBL/GenBank/DDBJ databases">
        <authorList>
            <person name="Yushchuk O."/>
            <person name="Binda E."/>
            <person name="Ruckert-Reed C."/>
            <person name="Fedorenko V."/>
            <person name="Kalinowski J."/>
            <person name="Marinelli F."/>
        </authorList>
    </citation>
    <scope>NUCLEOTIDE SEQUENCE [LARGE SCALE GENOMIC DNA]</scope>
    <source>
        <strain evidence="1 2">NRRL 3884</strain>
    </source>
</reference>
<dbReference type="InterPro" id="IPR036894">
    <property type="entry name" value="YbaB-like_sf"/>
</dbReference>
<sequence>MDESENWIDDWQEGIEARLARTRDFANRLGEMKGSARSGGGLVEVTVDSSGALNDLYLDDGVRRHSGRWIAEQVLSATRSARAELVRQADLVAQQSGAADTAEGRALLTALTARLRDGGQ</sequence>